<protein>
    <submittedName>
        <fullName evidence="2">Ciliary microtubule associated protein 2</fullName>
    </submittedName>
</protein>
<proteinExistence type="predicted"/>
<evidence type="ECO:0000313" key="3">
    <source>
        <dbReference type="Proteomes" id="UP000694425"/>
    </source>
</evidence>
<dbReference type="InterPro" id="IPR033557">
    <property type="entry name" value="CIMAP2"/>
</dbReference>
<accession>A0A8C7EMW9</accession>
<sequence length="483" mass="54571">MNHQESIKAAGLREGSQSRWRGKCAERKLNGRGRRRAQNLWRITGHKAGLPRQQWPLAPTLRVTSPGVPVEDLTWRGIGGTRAMGSKWFSGAPFGVQSHRFDVSAVYPSQKKFSTFTEAPYSRLHSLDLSHIGPGTYSSKETCFSKKKLRREVGTGWARAQEAVRLTQLPHFQYQTIMKEKQLQKEKLGPGSYNLKDFLEELKEKPCSTRGLLSSGEVRFRGFIGNYYPGPGNYGVKGNPYTKLEEKSCGRSHSEAQPCRTTHRIPPMAQQGSGLAPGTYSFKSGIEAYLAKSVGTRGFYDIFSGDRSKPQPYGHFSVQKRKPRELMNFTSFVEELNSPHNKKRGVFSKISRNPETPTERIYWATLSQCPRKLATSGPGSWLPPKTECKRVSQPPFLFSSKRMGIKACQMVLGSWNPVGVGRYLNIWLAETKDHRQRYRSLFLDGSKRYPSDPARDRLLQERITPFTKGKCPPTVDYNSDPTP</sequence>
<feature type="region of interest" description="Disordered" evidence="1">
    <location>
        <begin position="1"/>
        <end position="21"/>
    </location>
</feature>
<dbReference type="PANTHER" id="PTHR34914:SF1">
    <property type="entry name" value="LYMPHOCYTE EXPANSION MOLECULE"/>
    <property type="match status" value="1"/>
</dbReference>
<dbReference type="Proteomes" id="UP000694425">
    <property type="component" value="Unplaced"/>
</dbReference>
<evidence type="ECO:0000256" key="1">
    <source>
        <dbReference type="SAM" id="MobiDB-lite"/>
    </source>
</evidence>
<reference evidence="2" key="1">
    <citation type="submission" date="2025-08" db="UniProtKB">
        <authorList>
            <consortium name="Ensembl"/>
        </authorList>
    </citation>
    <scope>IDENTIFICATION</scope>
</reference>
<organism evidence="2 3">
    <name type="scientific">Neovison vison</name>
    <name type="common">American mink</name>
    <name type="synonym">Mustela vison</name>
    <dbReference type="NCBI Taxonomy" id="452646"/>
    <lineage>
        <taxon>Eukaryota</taxon>
        <taxon>Metazoa</taxon>
        <taxon>Chordata</taxon>
        <taxon>Craniata</taxon>
        <taxon>Vertebrata</taxon>
        <taxon>Euteleostomi</taxon>
        <taxon>Mammalia</taxon>
        <taxon>Eutheria</taxon>
        <taxon>Laurasiatheria</taxon>
        <taxon>Carnivora</taxon>
        <taxon>Caniformia</taxon>
        <taxon>Musteloidea</taxon>
        <taxon>Mustelidae</taxon>
        <taxon>Mustelinae</taxon>
        <taxon>Neogale</taxon>
    </lineage>
</organism>
<dbReference type="AlphaFoldDB" id="A0A8C7EMW9"/>
<dbReference type="Ensembl" id="ENSNVIT00000012053.1">
    <property type="protein sequence ID" value="ENSNVIP00000010304.1"/>
    <property type="gene ID" value="ENSNVIG00000008131.1"/>
</dbReference>
<keyword evidence="3" id="KW-1185">Reference proteome</keyword>
<evidence type="ECO:0000313" key="2">
    <source>
        <dbReference type="Ensembl" id="ENSNVIP00000010304.1"/>
    </source>
</evidence>
<reference evidence="2" key="2">
    <citation type="submission" date="2025-09" db="UniProtKB">
        <authorList>
            <consortium name="Ensembl"/>
        </authorList>
    </citation>
    <scope>IDENTIFICATION</scope>
</reference>
<dbReference type="GeneTree" id="ENSGT00390000015471"/>
<dbReference type="PANTHER" id="PTHR34914">
    <property type="entry name" value="LYMPHOCYTE EXPANSION MOLECULE"/>
    <property type="match status" value="1"/>
</dbReference>
<name>A0A8C7EMW9_NEOVI</name>